<organism evidence="1 2">
    <name type="scientific">Trichoderma ghanense</name>
    <dbReference type="NCBI Taxonomy" id="65468"/>
    <lineage>
        <taxon>Eukaryota</taxon>
        <taxon>Fungi</taxon>
        <taxon>Dikarya</taxon>
        <taxon>Ascomycota</taxon>
        <taxon>Pezizomycotina</taxon>
        <taxon>Sordariomycetes</taxon>
        <taxon>Hypocreomycetidae</taxon>
        <taxon>Hypocreales</taxon>
        <taxon>Hypocreaceae</taxon>
        <taxon>Trichoderma</taxon>
    </lineage>
</organism>
<dbReference type="RefSeq" id="XP_073562922.1">
    <property type="nucleotide sequence ID" value="XM_073697905.1"/>
</dbReference>
<protein>
    <recommendedName>
        <fullName evidence="3">SSCRP protein</fullName>
    </recommendedName>
</protein>
<dbReference type="GeneID" id="300572355"/>
<sequence>MISVPRMAGTGDAPNERAAPRAFKILPLRWVDGIFSSPMDRVPSGSAELPAVGNTCDASGEAMRRTYNHGAQVSNHRWKMRQKSSATILILVASAQILAAEQGLFAHVLSGKDLVAQNIPEEHIDWRGSHQVETSSPAVHDGQHLTNYYYNSPGPD</sequence>
<dbReference type="EMBL" id="PPTA01000001">
    <property type="protein sequence ID" value="TFB06721.1"/>
    <property type="molecule type" value="Genomic_DNA"/>
</dbReference>
<keyword evidence="2" id="KW-1185">Reference proteome</keyword>
<proteinExistence type="predicted"/>
<evidence type="ECO:0008006" key="3">
    <source>
        <dbReference type="Google" id="ProtNLM"/>
    </source>
</evidence>
<dbReference type="Proteomes" id="UP001642720">
    <property type="component" value="Unassembled WGS sequence"/>
</dbReference>
<gene>
    <name evidence="1" type="ORF">CCMA1212_000437</name>
</gene>
<comment type="caution">
    <text evidence="1">The sequence shown here is derived from an EMBL/GenBank/DDBJ whole genome shotgun (WGS) entry which is preliminary data.</text>
</comment>
<name>A0ABY2HEZ3_9HYPO</name>
<evidence type="ECO:0000313" key="1">
    <source>
        <dbReference type="EMBL" id="TFB06721.1"/>
    </source>
</evidence>
<evidence type="ECO:0000313" key="2">
    <source>
        <dbReference type="Proteomes" id="UP001642720"/>
    </source>
</evidence>
<reference evidence="1 2" key="1">
    <citation type="submission" date="2018-01" db="EMBL/GenBank/DDBJ databases">
        <title>Genome characterization of the sugarcane-associated fungus Trichoderma ghanense CCMA-1212 and their application in lignocelulose bioconversion.</title>
        <authorList>
            <person name="Steindorff A.S."/>
            <person name="Mendes T.D."/>
            <person name="Vilela E.S.D."/>
            <person name="Rodrigues D.S."/>
            <person name="Formighieri E.F."/>
            <person name="Melo I.S."/>
            <person name="Favaro L.C.L."/>
        </authorList>
    </citation>
    <scope>NUCLEOTIDE SEQUENCE [LARGE SCALE GENOMIC DNA]</scope>
    <source>
        <strain evidence="1 2">CCMA-1212</strain>
    </source>
</reference>
<accession>A0ABY2HEZ3</accession>